<dbReference type="InterPro" id="IPR013320">
    <property type="entry name" value="ConA-like_dom_sf"/>
</dbReference>
<name>A0A9D1KL40_9ACTN</name>
<comment type="caution">
    <text evidence="1">The sequence shown here is derived from an EMBL/GenBank/DDBJ whole genome shotgun (WGS) entry which is preliminary data.</text>
</comment>
<reference evidence="1" key="1">
    <citation type="submission" date="2020-10" db="EMBL/GenBank/DDBJ databases">
        <authorList>
            <person name="Gilroy R."/>
        </authorList>
    </citation>
    <scope>NUCLEOTIDE SEQUENCE</scope>
    <source>
        <strain evidence="1">ChiGjej1B1-24693</strain>
    </source>
</reference>
<reference evidence="1" key="2">
    <citation type="journal article" date="2021" name="PeerJ">
        <title>Extensive microbial diversity within the chicken gut microbiome revealed by metagenomics and culture.</title>
        <authorList>
            <person name="Gilroy R."/>
            <person name="Ravi A."/>
            <person name="Getino M."/>
            <person name="Pursley I."/>
            <person name="Horton D.L."/>
            <person name="Alikhan N.F."/>
            <person name="Baker D."/>
            <person name="Gharbi K."/>
            <person name="Hall N."/>
            <person name="Watson M."/>
            <person name="Adriaenssens E.M."/>
            <person name="Foster-Nyarko E."/>
            <person name="Jarju S."/>
            <person name="Secka A."/>
            <person name="Antonio M."/>
            <person name="Oren A."/>
            <person name="Chaudhuri R.R."/>
            <person name="La Ragione R."/>
            <person name="Hildebrand F."/>
            <person name="Pallen M.J."/>
        </authorList>
    </citation>
    <scope>NUCLEOTIDE SEQUENCE</scope>
    <source>
        <strain evidence="1">ChiGjej1B1-24693</strain>
    </source>
</reference>
<proteinExistence type="predicted"/>
<accession>A0A9D1KL40</accession>
<evidence type="ECO:0000313" key="2">
    <source>
        <dbReference type="Proteomes" id="UP000886842"/>
    </source>
</evidence>
<dbReference type="SUPFAM" id="SSF49899">
    <property type="entry name" value="Concanavalin A-like lectins/glucanases"/>
    <property type="match status" value="1"/>
</dbReference>
<sequence>MSFTSGDGLVAHWDFGRDDWRRPSHGDPDLVLEDGAGSGAAPGEIDGRRLLVLNGTTDFLQIPAERVAGLDVGRRSGQVTVLAQIVRTGPGLGFVAGMWQEDDDDPGRQYGLFVDLALYGGAHRVAGHVSRHGGASDGLPYSRDACASARMVEFGRQHLVGFTFDGERAVAHLDGLVDQRPSWTEPAAPYGFAERYPKNPFAFPAGLNRDRACDFTIGAVRLTRGMGNFFSGGIASVTVLDRALSADEVFEIALEARDQDAPVASGGFWRPTDQLDRRPGALAPPVWPPGQYGWTELDLDDGSARPEVDVETVPTAWPVGVRRDGDGCWLGVADDRDHLVVRDVGAMVMMRFRLQRQQDRQRVVPVVLRYGRWWRPRCRWHGDGTAEIDLTGRVAGGLWEPLDLPVPADGDLTAAVGFHLLAGQGDDVPAGVGEIEFW</sequence>
<dbReference type="Proteomes" id="UP000886842">
    <property type="component" value="Unassembled WGS sequence"/>
</dbReference>
<organism evidence="1 2">
    <name type="scientific">Candidatus Avipropionibacterium avicola</name>
    <dbReference type="NCBI Taxonomy" id="2840701"/>
    <lineage>
        <taxon>Bacteria</taxon>
        <taxon>Bacillati</taxon>
        <taxon>Actinomycetota</taxon>
        <taxon>Actinomycetes</taxon>
        <taxon>Propionibacteriales</taxon>
        <taxon>Propionibacteriaceae</taxon>
        <taxon>Propionibacteriaceae incertae sedis</taxon>
        <taxon>Candidatus Avipropionibacterium</taxon>
    </lineage>
</organism>
<dbReference type="Gene3D" id="2.60.120.200">
    <property type="match status" value="1"/>
</dbReference>
<evidence type="ECO:0000313" key="1">
    <source>
        <dbReference type="EMBL" id="HIT74884.1"/>
    </source>
</evidence>
<gene>
    <name evidence="1" type="ORF">IAA98_04805</name>
</gene>
<dbReference type="AlphaFoldDB" id="A0A9D1KL40"/>
<dbReference type="EMBL" id="DVLP01000146">
    <property type="protein sequence ID" value="HIT74884.1"/>
    <property type="molecule type" value="Genomic_DNA"/>
</dbReference>
<protein>
    <submittedName>
        <fullName evidence="1">Uncharacterized protein</fullName>
    </submittedName>
</protein>